<dbReference type="GO" id="GO:0009279">
    <property type="term" value="C:cell outer membrane"/>
    <property type="evidence" value="ECO:0007669"/>
    <property type="project" value="UniProtKB-SubCell"/>
</dbReference>
<dbReference type="KEGG" id="htl:HPTL_0865"/>
<dbReference type="PANTHER" id="PTHR12815:SF23">
    <property type="entry name" value="OUTER MEMBRANE PROTEIN ASSEMBLY FACTOR BAMA"/>
    <property type="match status" value="1"/>
</dbReference>
<keyword evidence="2 8" id="KW-1134">Transmembrane beta strand</keyword>
<dbReference type="Pfam" id="PF07244">
    <property type="entry name" value="POTRA"/>
    <property type="match status" value="5"/>
</dbReference>
<dbReference type="InterPro" id="IPR000184">
    <property type="entry name" value="Bac_surfAg_D15"/>
</dbReference>
<sequence>MLRARSIQRHALVAGALACWALPGWALEPFVVRDIRVEGIQRVEPGTVFSYLPVRIGDRITPELADEAVRRLFETGFFRNVSVERDGDVLVVVVDERPAIGEILFSGMKEFEPDQIKKALRAIGIAEARIYDPALVRQAEQELKRQYLAKGKYAAQVRAEVVPLPRNRVALRFEINEGEVAKIREIKIVGARAFAEDDLLDQFQLTTPGWFTWYTKADQYSREKLSQDLENLRAFYMNQGYLDFRIESANVAISPDKRDIFITIAIHEGKPYRVSGVKLTGEFPVPAEELVERVQLKPGDTYSREKLEQSIQGITERLGEEGYAFANVTPVPQIDREKQTVAFALAVDPGRRMYVRRIEIAGNSKTRDEVIRRELRQLEGEWYNVAKLKKSKERVERLGYFDEVRVDTQPAPEVSDQLDVKVQVKERPTGNLMIGAGFSSAEKLVLSGSISQENFLGTGKSVSLGLDTSKASRTFSLSFTDPYYTIDGVSVGYDLYHRTYDPSNVSSLYVSSYKTKSLGAGIRVGWPIAEEDRINFGLSVDRTEIVTYDTSPQRYIDFCTPGLSEYDCGGILTLAATAGWARDTRDSRLLPTKGIYQRLVGEIDLPPGDVKLWRITAQHQHWFPVTRKTALMLNAEFSYQKAYGGKAVPFYRNFYAGGITTVRGFAASSLGLKDEYGDAYGGTRRLILNAEYFFPMPGSGSDQSFRWSVFVDSGYVWGEEEKMRLQDLRVSAGVGLTWVSPIGPLRFAVAVPVRKDINGVPDKTERFQFQLGAVF</sequence>
<keyword evidence="7 8" id="KW-0998">Cell outer membrane</keyword>
<dbReference type="GO" id="GO:0051205">
    <property type="term" value="P:protein insertion into membrane"/>
    <property type="evidence" value="ECO:0007669"/>
    <property type="project" value="UniProtKB-UniRule"/>
</dbReference>
<keyword evidence="6 8" id="KW-0472">Membrane</keyword>
<dbReference type="EMBL" id="AP018558">
    <property type="protein sequence ID" value="BBD77133.1"/>
    <property type="molecule type" value="Genomic_DNA"/>
</dbReference>
<dbReference type="AlphaFoldDB" id="A0A2Z6DXE5"/>
<gene>
    <name evidence="8" type="primary">bamA</name>
    <name evidence="11" type="ORF">HPTL_0865</name>
</gene>
<dbReference type="Pfam" id="PF01103">
    <property type="entry name" value="Omp85"/>
    <property type="match status" value="1"/>
</dbReference>
<evidence type="ECO:0000256" key="3">
    <source>
        <dbReference type="ARBA" id="ARBA00022692"/>
    </source>
</evidence>
<evidence type="ECO:0000256" key="1">
    <source>
        <dbReference type="ARBA" id="ARBA00004370"/>
    </source>
</evidence>
<accession>A0A2Z6DXE5</accession>
<comment type="function">
    <text evidence="8">Part of the outer membrane protein assembly complex, which is involved in assembly and insertion of beta-barrel proteins into the outer membrane.</text>
</comment>
<keyword evidence="12" id="KW-1185">Reference proteome</keyword>
<protein>
    <recommendedName>
        <fullName evidence="8 9">Outer membrane protein assembly factor BamA</fullName>
    </recommendedName>
</protein>
<evidence type="ECO:0000313" key="12">
    <source>
        <dbReference type="Proteomes" id="UP000262004"/>
    </source>
</evidence>
<feature type="domain" description="POTRA" evidence="10">
    <location>
        <begin position="353"/>
        <end position="427"/>
    </location>
</feature>
<dbReference type="PANTHER" id="PTHR12815">
    <property type="entry name" value="SORTING AND ASSEMBLY MACHINERY SAMM50 PROTEIN FAMILY MEMBER"/>
    <property type="match status" value="1"/>
</dbReference>
<dbReference type="NCBIfam" id="TIGR03303">
    <property type="entry name" value="OM_YaeT"/>
    <property type="match status" value="1"/>
</dbReference>
<evidence type="ECO:0000256" key="2">
    <source>
        <dbReference type="ARBA" id="ARBA00022452"/>
    </source>
</evidence>
<evidence type="ECO:0000313" key="11">
    <source>
        <dbReference type="EMBL" id="BBD77133.1"/>
    </source>
</evidence>
<feature type="domain" description="POTRA" evidence="10">
    <location>
        <begin position="272"/>
        <end position="350"/>
    </location>
</feature>
<dbReference type="InterPro" id="IPR023707">
    <property type="entry name" value="OM_assembly_BamA"/>
</dbReference>
<dbReference type="InterPro" id="IPR034746">
    <property type="entry name" value="POTRA"/>
</dbReference>
<dbReference type="InterPro" id="IPR010827">
    <property type="entry name" value="BamA/TamA_POTRA"/>
</dbReference>
<dbReference type="PROSITE" id="PS51779">
    <property type="entry name" value="POTRA"/>
    <property type="match status" value="4"/>
</dbReference>
<dbReference type="Gene3D" id="2.40.160.50">
    <property type="entry name" value="membrane protein fhac: a member of the omp85/tpsb transporter family"/>
    <property type="match status" value="1"/>
</dbReference>
<evidence type="ECO:0000256" key="5">
    <source>
        <dbReference type="ARBA" id="ARBA00022737"/>
    </source>
</evidence>
<dbReference type="Gene3D" id="3.10.20.310">
    <property type="entry name" value="membrane protein fhac"/>
    <property type="match status" value="5"/>
</dbReference>
<evidence type="ECO:0000256" key="8">
    <source>
        <dbReference type="HAMAP-Rule" id="MF_01430"/>
    </source>
</evidence>
<keyword evidence="4 8" id="KW-0732">Signal</keyword>
<proteinExistence type="inferred from homology"/>
<evidence type="ECO:0000256" key="6">
    <source>
        <dbReference type="ARBA" id="ARBA00023136"/>
    </source>
</evidence>
<evidence type="ECO:0000256" key="7">
    <source>
        <dbReference type="ARBA" id="ARBA00023237"/>
    </source>
</evidence>
<name>A0A2Z6DXE5_HYDTE</name>
<dbReference type="Proteomes" id="UP000262004">
    <property type="component" value="Chromosome"/>
</dbReference>
<evidence type="ECO:0000256" key="9">
    <source>
        <dbReference type="NCBIfam" id="TIGR03303"/>
    </source>
</evidence>
<dbReference type="InterPro" id="IPR039910">
    <property type="entry name" value="D15-like"/>
</dbReference>
<comment type="subcellular location">
    <subcellularLocation>
        <location evidence="8">Cell outer membrane</location>
    </subcellularLocation>
    <subcellularLocation>
        <location evidence="1">Membrane</location>
    </subcellularLocation>
</comment>
<dbReference type="GO" id="GO:0043165">
    <property type="term" value="P:Gram-negative-bacterium-type cell outer membrane assembly"/>
    <property type="evidence" value="ECO:0007669"/>
    <property type="project" value="UniProtKB-UniRule"/>
</dbReference>
<evidence type="ECO:0000259" key="10">
    <source>
        <dbReference type="PROSITE" id="PS51779"/>
    </source>
</evidence>
<dbReference type="HAMAP" id="MF_01430">
    <property type="entry name" value="OM_assembly_BamA"/>
    <property type="match status" value="1"/>
</dbReference>
<feature type="domain" description="POTRA" evidence="10">
    <location>
        <begin position="181"/>
        <end position="269"/>
    </location>
</feature>
<dbReference type="PIRSF" id="PIRSF006076">
    <property type="entry name" value="OM_assembly_OMP85"/>
    <property type="match status" value="1"/>
</dbReference>
<keyword evidence="3 8" id="KW-0812">Transmembrane</keyword>
<keyword evidence="5 8" id="KW-0677">Repeat</keyword>
<reference evidence="11 12" key="1">
    <citation type="submission" date="2018-04" db="EMBL/GenBank/DDBJ databases">
        <title>Complete genome sequence of Hydrogenophilus thermoluteolus TH-1.</title>
        <authorList>
            <person name="Arai H."/>
        </authorList>
    </citation>
    <scope>NUCLEOTIDE SEQUENCE [LARGE SCALE GENOMIC DNA]</scope>
    <source>
        <strain evidence="11 12">TH-1</strain>
    </source>
</reference>
<comment type="similarity">
    <text evidence="8">Belongs to the BamA family.</text>
</comment>
<organism evidence="11 12">
    <name type="scientific">Hydrogenophilus thermoluteolus</name>
    <name type="common">Pseudomonas hydrogenothermophila</name>
    <dbReference type="NCBI Taxonomy" id="297"/>
    <lineage>
        <taxon>Bacteria</taxon>
        <taxon>Pseudomonadati</taxon>
        <taxon>Pseudomonadota</taxon>
        <taxon>Hydrogenophilia</taxon>
        <taxon>Hydrogenophilales</taxon>
        <taxon>Hydrogenophilaceae</taxon>
        <taxon>Hydrogenophilus</taxon>
    </lineage>
</organism>
<evidence type="ECO:0000256" key="4">
    <source>
        <dbReference type="ARBA" id="ARBA00022729"/>
    </source>
</evidence>
<comment type="subunit">
    <text evidence="8">Part of the Bam complex.</text>
</comment>
<feature type="domain" description="POTRA" evidence="10">
    <location>
        <begin position="30"/>
        <end position="97"/>
    </location>
</feature>